<comment type="caution">
    <text evidence="1">The sequence shown here is derived from an EMBL/GenBank/DDBJ whole genome shotgun (WGS) entry which is preliminary data.</text>
</comment>
<organism evidence="1 2">
    <name type="scientific">Diphasiastrum complanatum</name>
    <name type="common">Issler's clubmoss</name>
    <name type="synonym">Lycopodium complanatum</name>
    <dbReference type="NCBI Taxonomy" id="34168"/>
    <lineage>
        <taxon>Eukaryota</taxon>
        <taxon>Viridiplantae</taxon>
        <taxon>Streptophyta</taxon>
        <taxon>Embryophyta</taxon>
        <taxon>Tracheophyta</taxon>
        <taxon>Lycopodiopsida</taxon>
        <taxon>Lycopodiales</taxon>
        <taxon>Lycopodiaceae</taxon>
        <taxon>Lycopodioideae</taxon>
        <taxon>Diphasiastrum</taxon>
    </lineage>
</organism>
<name>A0ACC2B4M7_DIPCM</name>
<sequence length="379" mass="43240">MARGPHHKGVQTQKQHHHPPPPPPPSSRSQKLVSKLCFVAMAASAVLSLFRRLRMVLLTWAPSEEEELEGDRAGRIGELRVADIFQGIPGVRVFDSLRIPDTENKGRREIDLVLLTNRKIYVVEVKNWSGIIKLEPDGGWCQIRKNGTIQKHPNIVEETRYRAALLEAYLSRRGADLPPMCIDYKVFLVNSECRPEQAILMQPEVLTGVQWKYLLDQDLDRGYFTWLGPLYSTSKKGFLKASVYKQLQFILSTTPTWDRMWLEGGRIMVGDFLQFKGRAEDMEALKFVKRPTVSNLAMVHFRSLLPNLLGLLVGIWPEVKITISVRDFREKVGFLGKRQREETVQIKVNPDLEIVFRIVGTSKAQKFKINNVVGLSLSV</sequence>
<dbReference type="EMBL" id="CM055108">
    <property type="protein sequence ID" value="KAJ7524721.1"/>
    <property type="molecule type" value="Genomic_DNA"/>
</dbReference>
<reference evidence="2" key="1">
    <citation type="journal article" date="2024" name="Proc. Natl. Acad. Sci. U.S.A.">
        <title>Extraordinary preservation of gene collinearity over three hundred million years revealed in homosporous lycophytes.</title>
        <authorList>
            <person name="Li C."/>
            <person name="Wickell D."/>
            <person name="Kuo L.Y."/>
            <person name="Chen X."/>
            <person name="Nie B."/>
            <person name="Liao X."/>
            <person name="Peng D."/>
            <person name="Ji J."/>
            <person name="Jenkins J."/>
            <person name="Williams M."/>
            <person name="Shu S."/>
            <person name="Plott C."/>
            <person name="Barry K."/>
            <person name="Rajasekar S."/>
            <person name="Grimwood J."/>
            <person name="Han X."/>
            <person name="Sun S."/>
            <person name="Hou Z."/>
            <person name="He W."/>
            <person name="Dai G."/>
            <person name="Sun C."/>
            <person name="Schmutz J."/>
            <person name="Leebens-Mack J.H."/>
            <person name="Li F.W."/>
            <person name="Wang L."/>
        </authorList>
    </citation>
    <scope>NUCLEOTIDE SEQUENCE [LARGE SCALE GENOMIC DNA]</scope>
    <source>
        <strain evidence="2">cv. PW_Plant_1</strain>
    </source>
</reference>
<accession>A0ACC2B4M7</accession>
<evidence type="ECO:0000313" key="2">
    <source>
        <dbReference type="Proteomes" id="UP001162992"/>
    </source>
</evidence>
<evidence type="ECO:0000313" key="1">
    <source>
        <dbReference type="EMBL" id="KAJ7524721.1"/>
    </source>
</evidence>
<keyword evidence="2" id="KW-1185">Reference proteome</keyword>
<gene>
    <name evidence="1" type="ORF">O6H91_17G018200</name>
</gene>
<dbReference type="Proteomes" id="UP001162992">
    <property type="component" value="Chromosome 17"/>
</dbReference>
<protein>
    <submittedName>
        <fullName evidence="1">Uncharacterized protein</fullName>
    </submittedName>
</protein>
<proteinExistence type="predicted"/>